<dbReference type="OrthoDB" id="1913984at2759"/>
<dbReference type="PANTHER" id="PTHR15827">
    <property type="entry name" value="CYCLIN-DEPENDENT KINASE 2-INTERACTING PROTEIN"/>
    <property type="match status" value="1"/>
</dbReference>
<keyword evidence="2" id="KW-1185">Reference proteome</keyword>
<dbReference type="PANTHER" id="PTHR15827:SF2">
    <property type="entry name" value="CYCLIN-DEPENDENT KINASE 2-INTERACTING PROTEIN"/>
    <property type="match status" value="1"/>
</dbReference>
<organism evidence="1 2">
    <name type="scientific">Dorcoceras hygrometricum</name>
    <dbReference type="NCBI Taxonomy" id="472368"/>
    <lineage>
        <taxon>Eukaryota</taxon>
        <taxon>Viridiplantae</taxon>
        <taxon>Streptophyta</taxon>
        <taxon>Embryophyta</taxon>
        <taxon>Tracheophyta</taxon>
        <taxon>Spermatophyta</taxon>
        <taxon>Magnoliopsida</taxon>
        <taxon>eudicotyledons</taxon>
        <taxon>Gunneridae</taxon>
        <taxon>Pentapetalae</taxon>
        <taxon>asterids</taxon>
        <taxon>lamiids</taxon>
        <taxon>Lamiales</taxon>
        <taxon>Gesneriaceae</taxon>
        <taxon>Didymocarpoideae</taxon>
        <taxon>Trichosporeae</taxon>
        <taxon>Loxocarpinae</taxon>
        <taxon>Dorcoceras</taxon>
    </lineage>
</organism>
<evidence type="ECO:0000313" key="1">
    <source>
        <dbReference type="EMBL" id="KZV21700.1"/>
    </source>
</evidence>
<reference evidence="1 2" key="1">
    <citation type="journal article" date="2015" name="Proc. Natl. Acad. Sci. U.S.A.">
        <title>The resurrection genome of Boea hygrometrica: A blueprint for survival of dehydration.</title>
        <authorList>
            <person name="Xiao L."/>
            <person name="Yang G."/>
            <person name="Zhang L."/>
            <person name="Yang X."/>
            <person name="Zhao S."/>
            <person name="Ji Z."/>
            <person name="Zhou Q."/>
            <person name="Hu M."/>
            <person name="Wang Y."/>
            <person name="Chen M."/>
            <person name="Xu Y."/>
            <person name="Jin H."/>
            <person name="Xiao X."/>
            <person name="Hu G."/>
            <person name="Bao F."/>
            <person name="Hu Y."/>
            <person name="Wan P."/>
            <person name="Li L."/>
            <person name="Deng X."/>
            <person name="Kuang T."/>
            <person name="Xiang C."/>
            <person name="Zhu J.K."/>
            <person name="Oliver M.J."/>
            <person name="He Y."/>
        </authorList>
    </citation>
    <scope>NUCLEOTIDE SEQUENCE [LARGE SCALE GENOMIC DNA]</scope>
    <source>
        <strain evidence="2">cv. XS01</strain>
    </source>
</reference>
<evidence type="ECO:0000313" key="2">
    <source>
        <dbReference type="Proteomes" id="UP000250235"/>
    </source>
</evidence>
<gene>
    <name evidence="1" type="ORF">F511_02858</name>
</gene>
<dbReference type="EMBL" id="KV014877">
    <property type="protein sequence ID" value="KZV21700.1"/>
    <property type="molecule type" value="Genomic_DNA"/>
</dbReference>
<accession>A0A2Z7AKP9</accession>
<name>A0A2Z7AKP9_9LAMI</name>
<proteinExistence type="predicted"/>
<dbReference type="AlphaFoldDB" id="A0A2Z7AKP9"/>
<protein>
    <submittedName>
        <fullName evidence="1">Uncharacterized protein</fullName>
    </submittedName>
</protein>
<sequence length="335" mass="37962">MLMEPTSKREPSEIFRNSEPATALASSSATRLWRPVAQRNIRNQWSKLASLRRDWSSATAAGRSHATSIVNSYLSQKYMDGMDMNVLSDMPNIKKKACRKLFKQQACIITFHFLFLAPCRYSLEHELYRNKLLSSYKDMVTVVTHMISACNSMRCYNKAGSSSPLSQFSYSSEGSNDTGDCGGVPVFTFWSIALFEELSWEVVQMFISELKLKRLLVMDFLSIYDDNVAEVIRLNWSDEFYEGEFKDLYISNLLSKETCKPLLPSPEGCISSASTIQREHKQNSDVLQVLIIPPWLHCCLGVNGIYPCVYLSPVSVTCINSILTKSLDHSYHSPC</sequence>
<dbReference type="Proteomes" id="UP000250235">
    <property type="component" value="Unassembled WGS sequence"/>
</dbReference>